<feature type="compositionally biased region" description="Polar residues" evidence="9">
    <location>
        <begin position="258"/>
        <end position="271"/>
    </location>
</feature>
<keyword evidence="4" id="KW-0690">Ribosome biogenesis</keyword>
<dbReference type="SUPFAM" id="SSF50447">
    <property type="entry name" value="Translation proteins"/>
    <property type="match status" value="1"/>
</dbReference>
<protein>
    <recommendedName>
        <fullName evidence="3">H/ACA ribonucleoprotein complex non-core subunit NAF1</fullName>
    </recommendedName>
</protein>
<dbReference type="OMA" id="PLYQIRF"/>
<keyword evidence="7" id="KW-0694">RNA-binding</keyword>
<evidence type="ECO:0000256" key="5">
    <source>
        <dbReference type="ARBA" id="ARBA00022552"/>
    </source>
</evidence>
<comment type="caution">
    <text evidence="10">The sequence shown here is derived from an EMBL/GenBank/DDBJ whole genome shotgun (WGS) entry which is preliminary data.</text>
</comment>
<comment type="subcellular location">
    <subcellularLocation>
        <location evidence="1">Nucleus</location>
    </subcellularLocation>
</comment>
<gene>
    <name evidence="10" type="primary">naf1</name>
    <name evidence="10" type="ORF">A0H81_01409</name>
</gene>
<dbReference type="EMBL" id="LUGG01000001">
    <property type="protein sequence ID" value="OBZ79554.1"/>
    <property type="molecule type" value="Genomic_DNA"/>
</dbReference>
<dbReference type="GO" id="GO:0005634">
    <property type="term" value="C:nucleus"/>
    <property type="evidence" value="ECO:0007669"/>
    <property type="project" value="UniProtKB-SubCell"/>
</dbReference>
<evidence type="ECO:0000313" key="11">
    <source>
        <dbReference type="Proteomes" id="UP000092993"/>
    </source>
</evidence>
<feature type="compositionally biased region" description="Basic and acidic residues" evidence="9">
    <location>
        <begin position="242"/>
        <end position="257"/>
    </location>
</feature>
<dbReference type="GO" id="GO:0005732">
    <property type="term" value="C:sno(s)RNA-containing ribonucleoprotein complex"/>
    <property type="evidence" value="ECO:0007669"/>
    <property type="project" value="InterPro"/>
</dbReference>
<feature type="region of interest" description="Disordered" evidence="9">
    <location>
        <begin position="38"/>
        <end position="73"/>
    </location>
</feature>
<keyword evidence="8" id="KW-0539">Nucleus</keyword>
<comment type="similarity">
    <text evidence="2">Belongs to the NAF1 family.</text>
</comment>
<dbReference type="Gene3D" id="2.40.10.230">
    <property type="entry name" value="Probable tRNA pseudouridine synthase domain"/>
    <property type="match status" value="1"/>
</dbReference>
<evidence type="ECO:0000256" key="1">
    <source>
        <dbReference type="ARBA" id="ARBA00004123"/>
    </source>
</evidence>
<evidence type="ECO:0000256" key="9">
    <source>
        <dbReference type="SAM" id="MobiDB-lite"/>
    </source>
</evidence>
<feature type="compositionally biased region" description="Acidic residues" evidence="9">
    <location>
        <begin position="54"/>
        <end position="73"/>
    </location>
</feature>
<feature type="compositionally biased region" description="Polar residues" evidence="9">
    <location>
        <begin position="283"/>
        <end position="292"/>
    </location>
</feature>
<evidence type="ECO:0000256" key="7">
    <source>
        <dbReference type="ARBA" id="ARBA00022884"/>
    </source>
</evidence>
<dbReference type="InterPro" id="IPR038664">
    <property type="entry name" value="Gar1/Naf1_Cbf5-bd_sf"/>
</dbReference>
<dbReference type="STRING" id="5627.A0A1C7MWT6"/>
<feature type="compositionally biased region" description="Acidic residues" evidence="9">
    <location>
        <begin position="228"/>
        <end position="241"/>
    </location>
</feature>
<evidence type="ECO:0000256" key="4">
    <source>
        <dbReference type="ARBA" id="ARBA00022517"/>
    </source>
</evidence>
<evidence type="ECO:0000256" key="3">
    <source>
        <dbReference type="ARBA" id="ARBA00021438"/>
    </source>
</evidence>
<organism evidence="10 11">
    <name type="scientific">Grifola frondosa</name>
    <name type="common">Maitake</name>
    <name type="synonym">Polyporus frondosus</name>
    <dbReference type="NCBI Taxonomy" id="5627"/>
    <lineage>
        <taxon>Eukaryota</taxon>
        <taxon>Fungi</taxon>
        <taxon>Dikarya</taxon>
        <taxon>Basidiomycota</taxon>
        <taxon>Agaricomycotina</taxon>
        <taxon>Agaricomycetes</taxon>
        <taxon>Polyporales</taxon>
        <taxon>Grifolaceae</taxon>
        <taxon>Grifola</taxon>
    </lineage>
</organism>
<dbReference type="PANTHER" id="PTHR31633">
    <property type="entry name" value="H/ACA RIBONUCLEOPROTEIN COMPLEX NON-CORE SUBUNIT NAF1"/>
    <property type="match status" value="1"/>
</dbReference>
<keyword evidence="11" id="KW-1185">Reference proteome</keyword>
<dbReference type="InterPro" id="IPR007504">
    <property type="entry name" value="H/ACA_rnp_Gar1/Naf1"/>
</dbReference>
<evidence type="ECO:0000256" key="6">
    <source>
        <dbReference type="ARBA" id="ARBA00022553"/>
    </source>
</evidence>
<keyword evidence="5" id="KW-0698">rRNA processing</keyword>
<keyword evidence="10" id="KW-0687">Ribonucleoprotein</keyword>
<name>A0A1C7MWT6_GRIFR</name>
<accession>A0A1C7MWT6</accession>
<evidence type="ECO:0000313" key="10">
    <source>
        <dbReference type="EMBL" id="OBZ79554.1"/>
    </source>
</evidence>
<feature type="compositionally biased region" description="Polar residues" evidence="9">
    <location>
        <begin position="38"/>
        <end position="50"/>
    </location>
</feature>
<dbReference type="InterPro" id="IPR009000">
    <property type="entry name" value="Transl_B-barrel_sf"/>
</dbReference>
<dbReference type="OrthoDB" id="21550at2759"/>
<keyword evidence="6" id="KW-0597">Phosphoprotein</keyword>
<reference evidence="10 11" key="1">
    <citation type="submission" date="2016-03" db="EMBL/GenBank/DDBJ databases">
        <title>Whole genome sequencing of Grifola frondosa 9006-11.</title>
        <authorList>
            <person name="Min B."/>
            <person name="Park H."/>
            <person name="Kim J.-G."/>
            <person name="Cho H."/>
            <person name="Oh Y.-L."/>
            <person name="Kong W.-S."/>
            <person name="Choi I.-G."/>
        </authorList>
    </citation>
    <scope>NUCLEOTIDE SEQUENCE [LARGE SCALE GENOMIC DNA]</scope>
    <source>
        <strain evidence="10 11">9006-11</strain>
    </source>
</reference>
<dbReference type="PANTHER" id="PTHR31633:SF1">
    <property type="entry name" value="H_ACA RIBONUCLEOPROTEIN COMPLEX NON-CORE SUBUNIT NAF1"/>
    <property type="match status" value="1"/>
</dbReference>
<sequence>MDASLAFKLPSLVPQDLHLIRDLIGEVPVPTVLTEISTTSKPSLQDNPINSSDSDSDSDTASDTDSDADSEQEVEATILGAVDDEDDRVSPNFKNEIIEADVVIPDISEVEPDETLEKVGEVMSIIDKVVIVKGLASGIANRGSEKALDSDTLLVFEDRKVLGYIYETFGPTSEPLYQVKFNHIYPLDSDKIKVSRAVFHVPQRSHYVFVNQLKQLKGSDASNVHDEEPAEDELEFSDDEQEAAHKRQVAERRERYRSQSVASSRHSTPTPSHMRDQDIADESYSNEPNSFNDMDFGAGPSRPAPIPYDDPYSDMYGVPDLPPALSPTSSEVKRDSDKQNDIGSHPRPDRGRGRGRGKGRGASGRREDRGRGRGRDRRHSDRGRGWGHDQGGHDRSGSWADNDHSQTHPDQYDSRARRSLSPTSLAIARATGQYADGTVLGPETQTAPSPTYQQVADGGWDYSQYPMQPYGFSLAGMSDHTLT</sequence>
<dbReference type="InterPro" id="IPR040309">
    <property type="entry name" value="Naf1"/>
</dbReference>
<dbReference type="GO" id="GO:0003723">
    <property type="term" value="F:RNA binding"/>
    <property type="evidence" value="ECO:0007669"/>
    <property type="project" value="UniProtKB-KW"/>
</dbReference>
<feature type="region of interest" description="Disordered" evidence="9">
    <location>
        <begin position="219"/>
        <end position="420"/>
    </location>
</feature>
<dbReference type="AlphaFoldDB" id="A0A1C7MWT6"/>
<dbReference type="GO" id="GO:0006364">
    <property type="term" value="P:rRNA processing"/>
    <property type="evidence" value="ECO:0007669"/>
    <property type="project" value="UniProtKB-KW"/>
</dbReference>
<feature type="compositionally biased region" description="Basic and acidic residues" evidence="9">
    <location>
        <begin position="364"/>
        <end position="416"/>
    </location>
</feature>
<evidence type="ECO:0000256" key="2">
    <source>
        <dbReference type="ARBA" id="ARBA00009801"/>
    </source>
</evidence>
<dbReference type="Proteomes" id="UP000092993">
    <property type="component" value="Unassembled WGS sequence"/>
</dbReference>
<feature type="compositionally biased region" description="Basic and acidic residues" evidence="9">
    <location>
        <begin position="331"/>
        <end position="352"/>
    </location>
</feature>
<dbReference type="GO" id="GO:0001522">
    <property type="term" value="P:pseudouridine synthesis"/>
    <property type="evidence" value="ECO:0007669"/>
    <property type="project" value="InterPro"/>
</dbReference>
<dbReference type="Pfam" id="PF04410">
    <property type="entry name" value="Gar1"/>
    <property type="match status" value="1"/>
</dbReference>
<proteinExistence type="inferred from homology"/>
<evidence type="ECO:0000256" key="8">
    <source>
        <dbReference type="ARBA" id="ARBA00023242"/>
    </source>
</evidence>
<dbReference type="GO" id="GO:0000493">
    <property type="term" value="P:box H/ACA snoRNP assembly"/>
    <property type="evidence" value="ECO:0007669"/>
    <property type="project" value="InterPro"/>
</dbReference>